<feature type="transmembrane region" description="Helical" evidence="1">
    <location>
        <begin position="152"/>
        <end position="173"/>
    </location>
</feature>
<keyword evidence="1" id="KW-1133">Transmembrane helix</keyword>
<dbReference type="Proteomes" id="UP000562395">
    <property type="component" value="Unassembled WGS sequence"/>
</dbReference>
<protein>
    <submittedName>
        <fullName evidence="2">Rod shape-determining protein MreD</fullName>
    </submittedName>
</protein>
<feature type="transmembrane region" description="Helical" evidence="1">
    <location>
        <begin position="46"/>
        <end position="64"/>
    </location>
</feature>
<evidence type="ECO:0000256" key="1">
    <source>
        <dbReference type="SAM" id="Phobius"/>
    </source>
</evidence>
<evidence type="ECO:0000313" key="2">
    <source>
        <dbReference type="EMBL" id="MBB3860999.1"/>
    </source>
</evidence>
<keyword evidence="1" id="KW-0472">Membrane</keyword>
<evidence type="ECO:0000313" key="3">
    <source>
        <dbReference type="Proteomes" id="UP000562395"/>
    </source>
</evidence>
<gene>
    <name evidence="2" type="ORF">GGQ88_002271</name>
</gene>
<keyword evidence="1" id="KW-0812">Transmembrane</keyword>
<comment type="caution">
    <text evidence="2">The sequence shown here is derived from an EMBL/GenBank/DDBJ whole genome shotgun (WGS) entry which is preliminary data.</text>
</comment>
<keyword evidence="3" id="KW-1185">Reference proteome</keyword>
<feature type="transmembrane region" description="Helical" evidence="1">
    <location>
        <begin position="21"/>
        <end position="40"/>
    </location>
</feature>
<proteinExistence type="predicted"/>
<sequence>MTWYDLRKSTSDITRNRINRAPLPLLATGLPWLTIMLASMANFSPIIASAPILPPIAYMMLLAWRMLRPGMLPVWAGLPLGLFDDLYSGQPFGSGILLWSATLLAMEVVDEQFRWRGFVGDWAVAGSLTTAYLFLCSTLATLATGYLLPLVIAPQVLVSLVLYPVMTGIVALLDRIRLIPLKRL</sequence>
<reference evidence="2 3" key="1">
    <citation type="submission" date="2020-08" db="EMBL/GenBank/DDBJ databases">
        <title>Genomic Encyclopedia of Type Strains, Phase IV (KMG-IV): sequencing the most valuable type-strain genomes for metagenomic binning, comparative biology and taxonomic classification.</title>
        <authorList>
            <person name="Goeker M."/>
        </authorList>
    </citation>
    <scope>NUCLEOTIDE SEQUENCE [LARGE SCALE GENOMIC DNA]</scope>
    <source>
        <strain evidence="2 3">DSM 14552</strain>
    </source>
</reference>
<name>A0A7W5ZYQ7_9SPHN</name>
<dbReference type="EMBL" id="JACICY010000005">
    <property type="protein sequence ID" value="MBB3860999.1"/>
    <property type="molecule type" value="Genomic_DNA"/>
</dbReference>
<dbReference type="AlphaFoldDB" id="A0A7W5ZYQ7"/>
<organism evidence="2 3">
    <name type="scientific">Novosphingobium hassiacum</name>
    <dbReference type="NCBI Taxonomy" id="173676"/>
    <lineage>
        <taxon>Bacteria</taxon>
        <taxon>Pseudomonadati</taxon>
        <taxon>Pseudomonadota</taxon>
        <taxon>Alphaproteobacteria</taxon>
        <taxon>Sphingomonadales</taxon>
        <taxon>Sphingomonadaceae</taxon>
        <taxon>Novosphingobium</taxon>
    </lineage>
</organism>
<accession>A0A7W5ZYQ7</accession>
<feature type="transmembrane region" description="Helical" evidence="1">
    <location>
        <begin position="122"/>
        <end position="146"/>
    </location>
</feature>
<dbReference type="RefSeq" id="WP_343057179.1">
    <property type="nucleotide sequence ID" value="NZ_JACICY010000005.1"/>
</dbReference>